<sequence length="314" mass="34524">MSSSPSWFWLTVVGGGLSAVALCILKRCSRTPIKCASLRLMSGKTVLITGANCGLGKATALELAKRDARVILACRDLVKAKQAMDDIRQKTTKGELQIAKLDLSSMSSVKQFCTNINAQENRLDVLINNAAVMAHPFTITEDGLEINMAVNHFGNFLMTNLLLDLLKKSSPSRIVFVSSSLHKFGNINLKYLNSKHNNPYADSKLANIYFARELHLRLKGTGVSVHTLSPGMVNTELGRHRLSKVLKFCLQPLLGLLIKSPEEGCQTIVHCAISEKLDNVSGGYYANCEKSEWSEISQKNVPELYQISEKLTGL</sequence>
<keyword evidence="4" id="KW-1185">Reference proteome</keyword>
<name>A0A210QP13_MIZYE</name>
<feature type="transmembrane region" description="Helical" evidence="2">
    <location>
        <begin position="6"/>
        <end position="25"/>
    </location>
</feature>
<organism evidence="3 4">
    <name type="scientific">Mizuhopecten yessoensis</name>
    <name type="common">Japanese scallop</name>
    <name type="synonym">Patinopecten yessoensis</name>
    <dbReference type="NCBI Taxonomy" id="6573"/>
    <lineage>
        <taxon>Eukaryota</taxon>
        <taxon>Metazoa</taxon>
        <taxon>Spiralia</taxon>
        <taxon>Lophotrochozoa</taxon>
        <taxon>Mollusca</taxon>
        <taxon>Bivalvia</taxon>
        <taxon>Autobranchia</taxon>
        <taxon>Pteriomorphia</taxon>
        <taxon>Pectinida</taxon>
        <taxon>Pectinoidea</taxon>
        <taxon>Pectinidae</taxon>
        <taxon>Mizuhopecten</taxon>
    </lineage>
</organism>
<keyword evidence="1" id="KW-0560">Oxidoreductase</keyword>
<gene>
    <name evidence="3" type="ORF">KP79_PYT10691</name>
</gene>
<evidence type="ECO:0000256" key="2">
    <source>
        <dbReference type="SAM" id="Phobius"/>
    </source>
</evidence>
<dbReference type="SUPFAM" id="SSF51735">
    <property type="entry name" value="NAD(P)-binding Rossmann-fold domains"/>
    <property type="match status" value="1"/>
</dbReference>
<dbReference type="CDD" id="cd05327">
    <property type="entry name" value="retinol-DH_like_SDR_c_like"/>
    <property type="match status" value="1"/>
</dbReference>
<dbReference type="Proteomes" id="UP000242188">
    <property type="component" value="Unassembled WGS sequence"/>
</dbReference>
<dbReference type="Gene3D" id="3.40.50.720">
    <property type="entry name" value="NAD(P)-binding Rossmann-like Domain"/>
    <property type="match status" value="1"/>
</dbReference>
<protein>
    <submittedName>
        <fullName evidence="3">Retinol dehydrogenase 14</fullName>
    </submittedName>
</protein>
<dbReference type="PANTHER" id="PTHR43157:SF31">
    <property type="entry name" value="PHOSPHATIDYLINOSITOL-GLYCAN BIOSYNTHESIS CLASS F PROTEIN"/>
    <property type="match status" value="1"/>
</dbReference>
<keyword evidence="2" id="KW-0472">Membrane</keyword>
<dbReference type="PANTHER" id="PTHR43157">
    <property type="entry name" value="PHOSPHATIDYLINOSITOL-GLYCAN BIOSYNTHESIS CLASS F PROTEIN-RELATED"/>
    <property type="match status" value="1"/>
</dbReference>
<dbReference type="GO" id="GO:0016491">
    <property type="term" value="F:oxidoreductase activity"/>
    <property type="evidence" value="ECO:0007669"/>
    <property type="project" value="UniProtKB-KW"/>
</dbReference>
<dbReference type="OrthoDB" id="191139at2759"/>
<reference evidence="3 4" key="1">
    <citation type="journal article" date="2017" name="Nat. Ecol. Evol.">
        <title>Scallop genome provides insights into evolution of bilaterian karyotype and development.</title>
        <authorList>
            <person name="Wang S."/>
            <person name="Zhang J."/>
            <person name="Jiao W."/>
            <person name="Li J."/>
            <person name="Xun X."/>
            <person name="Sun Y."/>
            <person name="Guo X."/>
            <person name="Huan P."/>
            <person name="Dong B."/>
            <person name="Zhang L."/>
            <person name="Hu X."/>
            <person name="Sun X."/>
            <person name="Wang J."/>
            <person name="Zhao C."/>
            <person name="Wang Y."/>
            <person name="Wang D."/>
            <person name="Huang X."/>
            <person name="Wang R."/>
            <person name="Lv J."/>
            <person name="Li Y."/>
            <person name="Zhang Z."/>
            <person name="Liu B."/>
            <person name="Lu W."/>
            <person name="Hui Y."/>
            <person name="Liang J."/>
            <person name="Zhou Z."/>
            <person name="Hou R."/>
            <person name="Li X."/>
            <person name="Liu Y."/>
            <person name="Li H."/>
            <person name="Ning X."/>
            <person name="Lin Y."/>
            <person name="Zhao L."/>
            <person name="Xing Q."/>
            <person name="Dou J."/>
            <person name="Li Y."/>
            <person name="Mao J."/>
            <person name="Guo H."/>
            <person name="Dou H."/>
            <person name="Li T."/>
            <person name="Mu C."/>
            <person name="Jiang W."/>
            <person name="Fu Q."/>
            <person name="Fu X."/>
            <person name="Miao Y."/>
            <person name="Liu J."/>
            <person name="Yu Q."/>
            <person name="Li R."/>
            <person name="Liao H."/>
            <person name="Li X."/>
            <person name="Kong Y."/>
            <person name="Jiang Z."/>
            <person name="Chourrout D."/>
            <person name="Li R."/>
            <person name="Bao Z."/>
        </authorList>
    </citation>
    <scope>NUCLEOTIDE SEQUENCE [LARGE SCALE GENOMIC DNA]</scope>
    <source>
        <strain evidence="3 4">PY_sf001</strain>
    </source>
</reference>
<evidence type="ECO:0000313" key="4">
    <source>
        <dbReference type="Proteomes" id="UP000242188"/>
    </source>
</evidence>
<dbReference type="Pfam" id="PF00106">
    <property type="entry name" value="adh_short"/>
    <property type="match status" value="1"/>
</dbReference>
<proteinExistence type="predicted"/>
<dbReference type="STRING" id="6573.A0A210QP13"/>
<dbReference type="InterPro" id="IPR036291">
    <property type="entry name" value="NAD(P)-bd_dom_sf"/>
</dbReference>
<dbReference type="PRINTS" id="PR00081">
    <property type="entry name" value="GDHRDH"/>
</dbReference>
<dbReference type="EMBL" id="NEDP02002593">
    <property type="protein sequence ID" value="OWF50486.1"/>
    <property type="molecule type" value="Genomic_DNA"/>
</dbReference>
<dbReference type="InterPro" id="IPR002347">
    <property type="entry name" value="SDR_fam"/>
</dbReference>
<accession>A0A210QP13</accession>
<keyword evidence="2" id="KW-1133">Transmembrane helix</keyword>
<comment type="caution">
    <text evidence="3">The sequence shown here is derived from an EMBL/GenBank/DDBJ whole genome shotgun (WGS) entry which is preliminary data.</text>
</comment>
<dbReference type="AlphaFoldDB" id="A0A210QP13"/>
<evidence type="ECO:0000256" key="1">
    <source>
        <dbReference type="ARBA" id="ARBA00023002"/>
    </source>
</evidence>
<evidence type="ECO:0000313" key="3">
    <source>
        <dbReference type="EMBL" id="OWF50486.1"/>
    </source>
</evidence>
<keyword evidence="2" id="KW-0812">Transmembrane</keyword>